<dbReference type="CDD" id="cd08276">
    <property type="entry name" value="MDR7"/>
    <property type="match status" value="1"/>
</dbReference>
<dbReference type="Gene3D" id="3.40.50.720">
    <property type="entry name" value="NAD(P)-binding Rossmann-like Domain"/>
    <property type="match status" value="1"/>
</dbReference>
<dbReference type="PANTHER" id="PTHR45033:SF2">
    <property type="entry name" value="ZINC-TYPE ALCOHOL DEHYDROGENASE-LIKE PROTEIN C1773.06C"/>
    <property type="match status" value="1"/>
</dbReference>
<dbReference type="SUPFAM" id="SSF51735">
    <property type="entry name" value="NAD(P)-binding Rossmann-fold domains"/>
    <property type="match status" value="1"/>
</dbReference>
<dbReference type="InterPro" id="IPR011032">
    <property type="entry name" value="GroES-like_sf"/>
</dbReference>
<reference evidence="2 3" key="1">
    <citation type="submission" date="2016-03" db="EMBL/GenBank/DDBJ databases">
        <title>Draft Genome Assembly of Pseudomonas putida strain CBF10-2.</title>
        <authorList>
            <person name="Iyer R.S."/>
            <person name="Damania A."/>
        </authorList>
    </citation>
    <scope>NUCLEOTIDE SEQUENCE [LARGE SCALE GENOMIC DNA]</scope>
    <source>
        <strain evidence="2 3">CBF10-2</strain>
    </source>
</reference>
<dbReference type="InterPro" id="IPR052711">
    <property type="entry name" value="Zinc_ADH-like"/>
</dbReference>
<dbReference type="InterPro" id="IPR013149">
    <property type="entry name" value="ADH-like_C"/>
</dbReference>
<dbReference type="SUPFAM" id="SSF50129">
    <property type="entry name" value="GroES-like"/>
    <property type="match status" value="1"/>
</dbReference>
<organism evidence="2 3">
    <name type="scientific">Pseudomonas putida</name>
    <name type="common">Arthrobacter siderocapsulatus</name>
    <dbReference type="NCBI Taxonomy" id="303"/>
    <lineage>
        <taxon>Bacteria</taxon>
        <taxon>Pseudomonadati</taxon>
        <taxon>Pseudomonadota</taxon>
        <taxon>Gammaproteobacteria</taxon>
        <taxon>Pseudomonadales</taxon>
        <taxon>Pseudomonadaceae</taxon>
        <taxon>Pseudomonas</taxon>
    </lineage>
</organism>
<protein>
    <submittedName>
        <fullName evidence="2">Alcohol dehydrogenase</fullName>
    </submittedName>
</protein>
<sequence length="335" mass="35191">MSKAIYVQPGGGYDKVGLGSAEAAAPAAGEITVRLHANALNYHDFAVVSGMWGPSAPRIPMADGAGEVIAVGEGVSEFAVGDSVVSTFFPDWLDGEPLVEGFATVPGDGIDGYARELVTARATSFTRAPKGYSHAEASTLTTAGLTAWRALMADDSLKPGDTVLVQGTGGVSIFALQFAKAAGATVIATSSSDEKLERLKTLGADEVINYRSTPNWGEKVRALTDNRGVDHVIEVGGPATLEQSMIAARIGGHVSLIGILTGVAGQLPLVQALVRQIRLQGVLVGSRAQQQAMIRAIDANGLRPVIDRAFELEQIVEAFRYQESNRHFGKICLSF</sequence>
<dbReference type="SMART" id="SM00829">
    <property type="entry name" value="PKS_ER"/>
    <property type="match status" value="1"/>
</dbReference>
<dbReference type="InterPro" id="IPR020843">
    <property type="entry name" value="ER"/>
</dbReference>
<evidence type="ECO:0000313" key="2">
    <source>
        <dbReference type="EMBL" id="OAI93729.1"/>
    </source>
</evidence>
<dbReference type="EMBL" id="LUCV01000009">
    <property type="protein sequence ID" value="OAI93729.1"/>
    <property type="molecule type" value="Genomic_DNA"/>
</dbReference>
<dbReference type="GO" id="GO:0016491">
    <property type="term" value="F:oxidoreductase activity"/>
    <property type="evidence" value="ECO:0007669"/>
    <property type="project" value="InterPro"/>
</dbReference>
<dbReference type="InterPro" id="IPR013154">
    <property type="entry name" value="ADH-like_N"/>
</dbReference>
<evidence type="ECO:0000313" key="3">
    <source>
        <dbReference type="Proteomes" id="UP000077752"/>
    </source>
</evidence>
<dbReference type="InterPro" id="IPR036291">
    <property type="entry name" value="NAD(P)-bd_dom_sf"/>
</dbReference>
<dbReference type="Gene3D" id="3.90.180.10">
    <property type="entry name" value="Medium-chain alcohol dehydrogenases, catalytic domain"/>
    <property type="match status" value="1"/>
</dbReference>
<proteinExistence type="predicted"/>
<comment type="caution">
    <text evidence="2">The sequence shown here is derived from an EMBL/GenBank/DDBJ whole genome shotgun (WGS) entry which is preliminary data.</text>
</comment>
<gene>
    <name evidence="2" type="ORF">AYO28_11525</name>
</gene>
<dbReference type="AlphaFoldDB" id="A0A177SSF2"/>
<dbReference type="Proteomes" id="UP000077752">
    <property type="component" value="Unassembled WGS sequence"/>
</dbReference>
<feature type="domain" description="Enoyl reductase (ER)" evidence="1">
    <location>
        <begin position="11"/>
        <end position="333"/>
    </location>
</feature>
<dbReference type="Pfam" id="PF08240">
    <property type="entry name" value="ADH_N"/>
    <property type="match status" value="1"/>
</dbReference>
<dbReference type="Pfam" id="PF00107">
    <property type="entry name" value="ADH_zinc_N"/>
    <property type="match status" value="1"/>
</dbReference>
<dbReference type="RefSeq" id="WP_064302014.1">
    <property type="nucleotide sequence ID" value="NZ_LUCV01000009.1"/>
</dbReference>
<name>A0A177SSF2_PSEPU</name>
<dbReference type="PANTHER" id="PTHR45033">
    <property type="match status" value="1"/>
</dbReference>
<accession>A0A177SSF2</accession>
<evidence type="ECO:0000259" key="1">
    <source>
        <dbReference type="SMART" id="SM00829"/>
    </source>
</evidence>